<name>A0A812RVN3_SYMPI</name>
<reference evidence="2" key="1">
    <citation type="submission" date="2021-02" db="EMBL/GenBank/DDBJ databases">
        <authorList>
            <person name="Dougan E. K."/>
            <person name="Rhodes N."/>
            <person name="Thang M."/>
            <person name="Chan C."/>
        </authorList>
    </citation>
    <scope>NUCLEOTIDE SEQUENCE</scope>
</reference>
<evidence type="ECO:0000313" key="3">
    <source>
        <dbReference type="Proteomes" id="UP000649617"/>
    </source>
</evidence>
<dbReference type="AlphaFoldDB" id="A0A812RVN3"/>
<dbReference type="EMBL" id="CAJNIZ010022001">
    <property type="protein sequence ID" value="CAE7457391.1"/>
    <property type="molecule type" value="Genomic_DNA"/>
</dbReference>
<feature type="compositionally biased region" description="Basic and acidic residues" evidence="1">
    <location>
        <begin position="39"/>
        <end position="69"/>
    </location>
</feature>
<feature type="compositionally biased region" description="Basic and acidic residues" evidence="1">
    <location>
        <begin position="15"/>
        <end position="28"/>
    </location>
</feature>
<feature type="compositionally biased region" description="Basic and acidic residues" evidence="1">
    <location>
        <begin position="952"/>
        <end position="993"/>
    </location>
</feature>
<evidence type="ECO:0000313" key="2">
    <source>
        <dbReference type="EMBL" id="CAE7457391.1"/>
    </source>
</evidence>
<dbReference type="Proteomes" id="UP000649617">
    <property type="component" value="Unassembled WGS sequence"/>
</dbReference>
<evidence type="ECO:0000256" key="1">
    <source>
        <dbReference type="SAM" id="MobiDB-lite"/>
    </source>
</evidence>
<sequence>MAGNKSADATFPPRGWEETGKARDEVFAKRAKRPPRGSELARDEGEARNPEHPPLRKRKQDALEDESRRSSASGPSYRRDRGEEEIGEGDASMLGDGPAASLPDTEGKRDFVLSGSEGIMAVGSWAARVEAASLLKARCQPDEYIRLVETGDEALGTKVTDFLLLLKKGKEGDQVDWNLAPLPAFHKGRVPSPGRDRGLKDTGDSLVESMSASVTGRRVLQDLRIPAEPIDPPKPSRREMGEEGVKRELFDDEVEKVAEGGLSARVRGGIPSVVEGSIGEKEEKGILRFMQGYFSELFEAGVEMDPVKVVGKPGELDETRFRVHVSPSKAATGLRYSNLMGELLVWAKKSASKDLEGGFMSYYSVVVYVETLVQKGAGFYTPISLLYAVDFFAKAFRFDIDAKAWSRSKRLALRYKGQKGERRPARSFPGETLRALEKMVKDDMLKKPLRVRLWIASTKGASEVDDHSGKSASKDMENWTNMPATIGDPEPEVAQCKGHSDAGDWGSKEESMADTYMREAQLVLKAQEMCLHTLRSGTVPAVESSHGAVDGGRLRLEAKLAGFDPSLFEESALGLCSEFLAQEFQGASRDPSRLRGTTLPSSTRVESPEDENRVENRRPVPPDVPVPHQRRRSLPEMRVGRHEPGADPLAMSTLGSQPVAFKKAAVRFGVAESDYLLLKSMRIATFEQLAYRITKADDLEGFLRESVLPRAAFLEDDGEVVVFWRSPAESWEEFRLSEDAAAVRKLWAIAREVAKSEIEGLAASPDKPKAKVDLSSPRLWRWRKARSGVEGPGSAWGVLRAPGLGELHQHGGRILARSGKWPKGKPETTVEGDQLKVKDSETVPPPGEKVADLEMMRKSLDLRGRFFAMVGVAGFETYRALTDKYVGKMRAVVPVGMRNPTLSEVRRFDRALHEEILKWLSRSVGSLDTAIRYHLDDDTIALWRLLDPVGVEEAKDPGDPPKALKKEKKKEAKEKAAAKREAAKKAGAQKADK</sequence>
<feature type="compositionally biased region" description="Basic and acidic residues" evidence="1">
    <location>
        <begin position="606"/>
        <end position="620"/>
    </location>
</feature>
<feature type="region of interest" description="Disordered" evidence="1">
    <location>
        <begin position="1"/>
        <end position="108"/>
    </location>
</feature>
<comment type="caution">
    <text evidence="2">The sequence shown here is derived from an EMBL/GenBank/DDBJ whole genome shotgun (WGS) entry which is preliminary data.</text>
</comment>
<proteinExistence type="predicted"/>
<keyword evidence="3" id="KW-1185">Reference proteome</keyword>
<feature type="region of interest" description="Disordered" evidence="1">
    <location>
        <begin position="951"/>
        <end position="993"/>
    </location>
</feature>
<feature type="region of interest" description="Disordered" evidence="1">
    <location>
        <begin position="586"/>
        <end position="639"/>
    </location>
</feature>
<accession>A0A812RVN3</accession>
<gene>
    <name evidence="2" type="ORF">SPIL2461_LOCUS11260</name>
</gene>
<organism evidence="2 3">
    <name type="scientific">Symbiodinium pilosum</name>
    <name type="common">Dinoflagellate</name>
    <dbReference type="NCBI Taxonomy" id="2952"/>
    <lineage>
        <taxon>Eukaryota</taxon>
        <taxon>Sar</taxon>
        <taxon>Alveolata</taxon>
        <taxon>Dinophyceae</taxon>
        <taxon>Suessiales</taxon>
        <taxon>Symbiodiniaceae</taxon>
        <taxon>Symbiodinium</taxon>
    </lineage>
</organism>
<protein>
    <submittedName>
        <fullName evidence="2">Uncharacterized protein</fullName>
    </submittedName>
</protein>